<dbReference type="Proteomes" id="UP000199608">
    <property type="component" value="Unassembled WGS sequence"/>
</dbReference>
<sequence length="63" mass="7237">MGGRAAYIEQHTAPHVFVTSHGARGASQQLPYPPDRRGGYYQCYKKYQANNEKKIRNQQVIKE</sequence>
<gene>
    <name evidence="1" type="ORF">SAMN04487931_108217</name>
</gene>
<accession>A0A1H2II95</accession>
<dbReference type="AlphaFoldDB" id="A0A1H2II95"/>
<dbReference type="EMBL" id="FNLL01000008">
    <property type="protein sequence ID" value="SDU43890.1"/>
    <property type="molecule type" value="Genomic_DNA"/>
</dbReference>
<evidence type="ECO:0000313" key="2">
    <source>
        <dbReference type="Proteomes" id="UP000199608"/>
    </source>
</evidence>
<protein>
    <submittedName>
        <fullName evidence="1">Uncharacterized protein</fullName>
    </submittedName>
</protein>
<keyword evidence="2" id="KW-1185">Reference proteome</keyword>
<evidence type="ECO:0000313" key="1">
    <source>
        <dbReference type="EMBL" id="SDU43890.1"/>
    </source>
</evidence>
<organism evidence="1 2">
    <name type="scientific">Desulfobacula phenolica</name>
    <dbReference type="NCBI Taxonomy" id="90732"/>
    <lineage>
        <taxon>Bacteria</taxon>
        <taxon>Pseudomonadati</taxon>
        <taxon>Thermodesulfobacteriota</taxon>
        <taxon>Desulfobacteria</taxon>
        <taxon>Desulfobacterales</taxon>
        <taxon>Desulfobacteraceae</taxon>
        <taxon>Desulfobacula</taxon>
    </lineage>
</organism>
<reference evidence="2" key="1">
    <citation type="submission" date="2016-10" db="EMBL/GenBank/DDBJ databases">
        <authorList>
            <person name="Varghese N."/>
            <person name="Submissions S."/>
        </authorList>
    </citation>
    <scope>NUCLEOTIDE SEQUENCE [LARGE SCALE GENOMIC DNA]</scope>
    <source>
        <strain evidence="2">DSM 3384</strain>
    </source>
</reference>
<name>A0A1H2II95_9BACT</name>
<proteinExistence type="predicted"/>